<organism evidence="14">
    <name type="scientific">Lepeophtheirus salmonis</name>
    <name type="common">Salmon louse</name>
    <name type="synonym">Caligus salmonis</name>
    <dbReference type="NCBI Taxonomy" id="72036"/>
    <lineage>
        <taxon>Eukaryota</taxon>
        <taxon>Metazoa</taxon>
        <taxon>Ecdysozoa</taxon>
        <taxon>Arthropoda</taxon>
        <taxon>Crustacea</taxon>
        <taxon>Multicrustacea</taxon>
        <taxon>Hexanauplia</taxon>
        <taxon>Copepoda</taxon>
        <taxon>Siphonostomatoida</taxon>
        <taxon>Caligidae</taxon>
        <taxon>Lepeophtheirus</taxon>
    </lineage>
</organism>
<feature type="domain" description="THAP-type" evidence="13">
    <location>
        <begin position="1"/>
        <end position="83"/>
    </location>
</feature>
<evidence type="ECO:0000256" key="8">
    <source>
        <dbReference type="ARBA" id="ARBA00023125"/>
    </source>
</evidence>
<keyword evidence="5" id="KW-0862">Zinc</keyword>
<keyword evidence="8 12" id="KW-0238">DNA-binding</keyword>
<keyword evidence="10" id="KW-0539">Nucleus</keyword>
<evidence type="ECO:0000256" key="10">
    <source>
        <dbReference type="ARBA" id="ARBA00023242"/>
    </source>
</evidence>
<dbReference type="PANTHER" id="PTHR46600:SF1">
    <property type="entry name" value="THAP DOMAIN-CONTAINING PROTEIN 1"/>
    <property type="match status" value="1"/>
</dbReference>
<dbReference type="SUPFAM" id="SSF57716">
    <property type="entry name" value="Glucocorticoid receptor-like (DNA-binding domain)"/>
    <property type="match status" value="1"/>
</dbReference>
<dbReference type="InterPro" id="IPR006612">
    <property type="entry name" value="THAP_Znf"/>
</dbReference>
<dbReference type="InterPro" id="IPR026516">
    <property type="entry name" value="THAP1/10"/>
</dbReference>
<keyword evidence="9" id="KW-0804">Transcription</keyword>
<sequence>MVTACAAFGCRNKSKGAASGRSFHCFPKDPEVRVKWIRALRRKDFTPGTYTVICSDHFLPEDYIDNPDFVIRKLKSTAVPTRLPTKSTYPGGRKRRLSEGEDVEIDDVQKDDDILSKIIIIPLGTTQAINMDHSYAFPSNITLAKLKHDRLQSLLAKKLLVEEKQRQKIRQLKSKNKQLNEMHQVKFKNQIRMENMRHVKFKSRKERSRVKGSF</sequence>
<evidence type="ECO:0000256" key="2">
    <source>
        <dbReference type="ARBA" id="ARBA00006177"/>
    </source>
</evidence>
<dbReference type="GO" id="GO:0005654">
    <property type="term" value="C:nucleoplasm"/>
    <property type="evidence" value="ECO:0007669"/>
    <property type="project" value="UniProtKB-SubCell"/>
</dbReference>
<evidence type="ECO:0000256" key="7">
    <source>
        <dbReference type="ARBA" id="ARBA00023054"/>
    </source>
</evidence>
<dbReference type="SMART" id="SM00692">
    <property type="entry name" value="DM3"/>
    <property type="match status" value="1"/>
</dbReference>
<dbReference type="OrthoDB" id="7312725at2759"/>
<dbReference type="EMBL" id="HACA01022247">
    <property type="protein sequence ID" value="CDW39608.1"/>
    <property type="molecule type" value="Transcribed_RNA"/>
</dbReference>
<evidence type="ECO:0000256" key="5">
    <source>
        <dbReference type="ARBA" id="ARBA00022833"/>
    </source>
</evidence>
<accession>A0A0K2UMX3</accession>
<keyword evidence="11" id="KW-0131">Cell cycle</keyword>
<dbReference type="SMART" id="SM00980">
    <property type="entry name" value="THAP"/>
    <property type="match status" value="1"/>
</dbReference>
<dbReference type="AlphaFoldDB" id="A0A0K2UMX3"/>
<evidence type="ECO:0000256" key="3">
    <source>
        <dbReference type="ARBA" id="ARBA00022723"/>
    </source>
</evidence>
<comment type="similarity">
    <text evidence="2">Belongs to the THAP1 family.</text>
</comment>
<dbReference type="GO" id="GO:0008270">
    <property type="term" value="F:zinc ion binding"/>
    <property type="evidence" value="ECO:0007669"/>
    <property type="project" value="UniProtKB-KW"/>
</dbReference>
<keyword evidence="4 12" id="KW-0863">Zinc-finger</keyword>
<evidence type="ECO:0000256" key="11">
    <source>
        <dbReference type="ARBA" id="ARBA00023306"/>
    </source>
</evidence>
<dbReference type="PROSITE" id="PS50950">
    <property type="entry name" value="ZF_THAP"/>
    <property type="match status" value="1"/>
</dbReference>
<dbReference type="GO" id="GO:0043565">
    <property type="term" value="F:sequence-specific DNA binding"/>
    <property type="evidence" value="ECO:0007669"/>
    <property type="project" value="InterPro"/>
</dbReference>
<evidence type="ECO:0000256" key="6">
    <source>
        <dbReference type="ARBA" id="ARBA00023015"/>
    </source>
</evidence>
<evidence type="ECO:0000313" key="14">
    <source>
        <dbReference type="EMBL" id="CDW39608.1"/>
    </source>
</evidence>
<name>A0A0K2UMX3_LEPSM</name>
<dbReference type="InterPro" id="IPR038441">
    <property type="entry name" value="THAP_Znf_sf"/>
</dbReference>
<protein>
    <submittedName>
        <fullName evidence="14">THAP domaincontaining protein 1like [Acyrthosiphon pisum]</fullName>
    </submittedName>
</protein>
<evidence type="ECO:0000256" key="1">
    <source>
        <dbReference type="ARBA" id="ARBA00004642"/>
    </source>
</evidence>
<keyword evidence="7" id="KW-0175">Coiled coil</keyword>
<evidence type="ECO:0000256" key="9">
    <source>
        <dbReference type="ARBA" id="ARBA00023163"/>
    </source>
</evidence>
<reference evidence="14" key="1">
    <citation type="submission" date="2014-05" db="EMBL/GenBank/DDBJ databases">
        <authorList>
            <person name="Chronopoulou M."/>
        </authorList>
    </citation>
    <scope>NUCLEOTIDE SEQUENCE</scope>
    <source>
        <tissue evidence="14">Whole organism</tissue>
    </source>
</reference>
<proteinExistence type="inferred from homology"/>
<evidence type="ECO:0000256" key="12">
    <source>
        <dbReference type="PROSITE-ProRule" id="PRU00309"/>
    </source>
</evidence>
<evidence type="ECO:0000256" key="4">
    <source>
        <dbReference type="ARBA" id="ARBA00022771"/>
    </source>
</evidence>
<keyword evidence="3" id="KW-0479">Metal-binding</keyword>
<evidence type="ECO:0000259" key="13">
    <source>
        <dbReference type="PROSITE" id="PS50950"/>
    </source>
</evidence>
<dbReference type="Gene3D" id="6.20.210.20">
    <property type="entry name" value="THAP domain"/>
    <property type="match status" value="1"/>
</dbReference>
<keyword evidence="6" id="KW-0805">Transcription regulation</keyword>
<comment type="subcellular location">
    <subcellularLocation>
        <location evidence="1">Nucleus</location>
        <location evidence="1">Nucleoplasm</location>
    </subcellularLocation>
</comment>
<dbReference type="PANTHER" id="PTHR46600">
    <property type="entry name" value="THAP DOMAIN-CONTAINING"/>
    <property type="match status" value="1"/>
</dbReference>
<dbReference type="Pfam" id="PF05485">
    <property type="entry name" value="THAP"/>
    <property type="match status" value="1"/>
</dbReference>